<evidence type="ECO:0000313" key="3">
    <source>
        <dbReference type="Proteomes" id="UP001152622"/>
    </source>
</evidence>
<feature type="region of interest" description="Disordered" evidence="1">
    <location>
        <begin position="285"/>
        <end position="329"/>
    </location>
</feature>
<comment type="caution">
    <text evidence="2">The sequence shown here is derived from an EMBL/GenBank/DDBJ whole genome shotgun (WGS) entry which is preliminary data.</text>
</comment>
<evidence type="ECO:0000256" key="1">
    <source>
        <dbReference type="SAM" id="MobiDB-lite"/>
    </source>
</evidence>
<dbReference type="Pfam" id="PF15504">
    <property type="entry name" value="DUF4647"/>
    <property type="match status" value="1"/>
</dbReference>
<protein>
    <submittedName>
        <fullName evidence="2">Uncharacterized protein</fullName>
    </submittedName>
</protein>
<dbReference type="AlphaFoldDB" id="A0A9Q1G9W4"/>
<dbReference type="OrthoDB" id="10033658at2759"/>
<gene>
    <name evidence="2" type="ORF">SKAU_G00003890</name>
</gene>
<feature type="region of interest" description="Disordered" evidence="1">
    <location>
        <begin position="435"/>
        <end position="455"/>
    </location>
</feature>
<proteinExistence type="predicted"/>
<dbReference type="EMBL" id="JAINUF010000001">
    <property type="protein sequence ID" value="KAJ8379611.1"/>
    <property type="molecule type" value="Genomic_DNA"/>
</dbReference>
<keyword evidence="3" id="KW-1185">Reference proteome</keyword>
<feature type="region of interest" description="Disordered" evidence="1">
    <location>
        <begin position="497"/>
        <end position="552"/>
    </location>
</feature>
<feature type="compositionally biased region" description="Acidic residues" evidence="1">
    <location>
        <begin position="523"/>
        <end position="533"/>
    </location>
</feature>
<sequence>MRCGPLRVGDSPSEFLDETHCFWVMCPHPCCWEAAQRVTRGVARRIQSRAPVRSGSLLQEEFPSLNIVNVSEWAKTRKSPKKNLLYRPFCSESYHPATSQSQLCSQSQNSLKDSNVRLESLRDLHVSDLNSVAKSLHSIDYKRNKDVKLSLAQISPLDRSFGASCGSVSMVMWIPNPKHISNVPTAHRRKSPHIAVRDLACVPSSRLCDIPKPNRKKSRNVQKTEHLQLACTQLASPNGRPRAPGHVVSQIALHTSDTDLAEPSGAPAVAAAAELSAGVKRGVLQLEPEPRVGPRPGPAAREPGARLRNQPAAGHGERDSRPRRGATRRALNRLVQYRQDSANRAEAIDWLRLRSQTYHWKKRDLQPNCDKDKPVLAPPQPPQHWASTPRLSKAILPHCHHRSTLEIGPAVCRRVERVEEMWGCGGDGCSDTSAAGGFPKLSQGSDPMHPSSLRQPLDTEANRKLNGENTNGSNSSALGLMDSAATLQNGPEFQATIGQESECAGRVSGRSLSRGTGDRDSGSDSDSEDEDLGSSESQPSTPPPSLRSDVVD</sequence>
<reference evidence="2" key="1">
    <citation type="journal article" date="2023" name="Science">
        <title>Genome structures resolve the early diversification of teleost fishes.</title>
        <authorList>
            <person name="Parey E."/>
            <person name="Louis A."/>
            <person name="Montfort J."/>
            <person name="Bouchez O."/>
            <person name="Roques C."/>
            <person name="Iampietro C."/>
            <person name="Lluch J."/>
            <person name="Castinel A."/>
            <person name="Donnadieu C."/>
            <person name="Desvignes T."/>
            <person name="Floi Bucao C."/>
            <person name="Jouanno E."/>
            <person name="Wen M."/>
            <person name="Mejri S."/>
            <person name="Dirks R."/>
            <person name="Jansen H."/>
            <person name="Henkel C."/>
            <person name="Chen W.J."/>
            <person name="Zahm M."/>
            <person name="Cabau C."/>
            <person name="Klopp C."/>
            <person name="Thompson A.W."/>
            <person name="Robinson-Rechavi M."/>
            <person name="Braasch I."/>
            <person name="Lecointre G."/>
            <person name="Bobe J."/>
            <person name="Postlethwait J.H."/>
            <person name="Berthelot C."/>
            <person name="Roest Crollius H."/>
            <person name="Guiguen Y."/>
        </authorList>
    </citation>
    <scope>NUCLEOTIDE SEQUENCE</scope>
    <source>
        <strain evidence="2">WJC10195</strain>
    </source>
</reference>
<evidence type="ECO:0000313" key="2">
    <source>
        <dbReference type="EMBL" id="KAJ8379611.1"/>
    </source>
</evidence>
<organism evidence="2 3">
    <name type="scientific">Synaphobranchus kaupii</name>
    <name type="common">Kaup's arrowtooth eel</name>
    <dbReference type="NCBI Taxonomy" id="118154"/>
    <lineage>
        <taxon>Eukaryota</taxon>
        <taxon>Metazoa</taxon>
        <taxon>Chordata</taxon>
        <taxon>Craniata</taxon>
        <taxon>Vertebrata</taxon>
        <taxon>Euteleostomi</taxon>
        <taxon>Actinopterygii</taxon>
        <taxon>Neopterygii</taxon>
        <taxon>Teleostei</taxon>
        <taxon>Anguilliformes</taxon>
        <taxon>Synaphobranchidae</taxon>
        <taxon>Synaphobranchus</taxon>
    </lineage>
</organism>
<accession>A0A9Q1G9W4</accession>
<dbReference type="InterPro" id="IPR029134">
    <property type="entry name" value="DUF4647"/>
</dbReference>
<name>A0A9Q1G9W4_SYNKA</name>
<dbReference type="Proteomes" id="UP001152622">
    <property type="component" value="Chromosome 1"/>
</dbReference>